<dbReference type="InterPro" id="IPR055170">
    <property type="entry name" value="GFO_IDH_MocA-like_dom"/>
</dbReference>
<dbReference type="RefSeq" id="WP_158205924.1">
    <property type="nucleotide sequence ID" value="NZ_WSZK01000034.1"/>
</dbReference>
<comment type="caution">
    <text evidence="3">The sequence shown here is derived from an EMBL/GenBank/DDBJ whole genome shotgun (WGS) entry which is preliminary data.</text>
</comment>
<dbReference type="SUPFAM" id="SSF51735">
    <property type="entry name" value="NAD(P)-binding Rossmann-fold domains"/>
    <property type="match status" value="1"/>
</dbReference>
<dbReference type="SUPFAM" id="SSF55347">
    <property type="entry name" value="Glyceraldehyde-3-phosphate dehydrogenase-like, C-terminal domain"/>
    <property type="match status" value="1"/>
</dbReference>
<name>A0A6B0GQB4_9EURY</name>
<dbReference type="InterPro" id="IPR000683">
    <property type="entry name" value="Gfo/Idh/MocA-like_OxRdtase_N"/>
</dbReference>
<dbReference type="Gene3D" id="3.30.360.10">
    <property type="entry name" value="Dihydrodipicolinate Reductase, domain 2"/>
    <property type="match status" value="1"/>
</dbReference>
<dbReference type="AlphaFoldDB" id="A0A6B0GQB4"/>
<gene>
    <name evidence="3" type="ORF">GQS65_17530</name>
</gene>
<evidence type="ECO:0000259" key="1">
    <source>
        <dbReference type="Pfam" id="PF01408"/>
    </source>
</evidence>
<evidence type="ECO:0000259" key="2">
    <source>
        <dbReference type="Pfam" id="PF22725"/>
    </source>
</evidence>
<protein>
    <submittedName>
        <fullName evidence="3">Gfo/Idh/MocA family oxidoreductase</fullName>
    </submittedName>
</protein>
<evidence type="ECO:0000313" key="4">
    <source>
        <dbReference type="Proteomes" id="UP000451471"/>
    </source>
</evidence>
<dbReference type="Proteomes" id="UP000451471">
    <property type="component" value="Unassembled WGS sequence"/>
</dbReference>
<dbReference type="Pfam" id="PF01408">
    <property type="entry name" value="GFO_IDH_MocA"/>
    <property type="match status" value="1"/>
</dbReference>
<sequence>MGHTNETTTELIEREAVRLGLVGLGNIGRHHANQLRVIDEEEAVTLVGGMDIAAEARESFEAEFGVETYSDHHELFEAVDAVIVTTPNCFHEEYAVAALDAGLDVLVEKPLAHDLASAERIAAAARGADGFCMVGFHNRFGSPAQVLRGCLDDGRFGDVYHVEANYVRRRGVPGRGSWFTSHAVAGGGALVDIGTHAIDFALYVLGYPEVVEVSGVTRDAFGTDEDYTYIDQWGSSGDGTVDVEDSATALLRCADGQTISLEVAWASNRPPNSDIVVRGTEAGATYNHVDDELELFETSDLGAAHFSDSQVTTRGENGHRAEQRRFVDAVRNDGPAPVTVEEGLAVQRVIDAIYESSETGRAVRLDDPVDQPSAVQVETTD</sequence>
<feature type="domain" description="GFO/IDH/MocA-like oxidoreductase" evidence="2">
    <location>
        <begin position="147"/>
        <end position="283"/>
    </location>
</feature>
<organism evidence="3 4">
    <name type="scientific">Halomarina oriensis</name>
    <dbReference type="NCBI Taxonomy" id="671145"/>
    <lineage>
        <taxon>Archaea</taxon>
        <taxon>Methanobacteriati</taxon>
        <taxon>Methanobacteriota</taxon>
        <taxon>Stenosarchaea group</taxon>
        <taxon>Halobacteria</taxon>
        <taxon>Halobacteriales</taxon>
        <taxon>Natronomonadaceae</taxon>
        <taxon>Halomarina</taxon>
    </lineage>
</organism>
<dbReference type="Gene3D" id="3.40.50.720">
    <property type="entry name" value="NAD(P)-binding Rossmann-like Domain"/>
    <property type="match status" value="1"/>
</dbReference>
<dbReference type="PANTHER" id="PTHR43377:SF1">
    <property type="entry name" value="BILIVERDIN REDUCTASE A"/>
    <property type="match status" value="1"/>
</dbReference>
<dbReference type="PANTHER" id="PTHR43377">
    <property type="entry name" value="BILIVERDIN REDUCTASE A"/>
    <property type="match status" value="1"/>
</dbReference>
<evidence type="ECO:0000313" key="3">
    <source>
        <dbReference type="EMBL" id="MWG36261.1"/>
    </source>
</evidence>
<keyword evidence="4" id="KW-1185">Reference proteome</keyword>
<reference evidence="3 4" key="1">
    <citation type="submission" date="2019-12" db="EMBL/GenBank/DDBJ databases">
        <title>Halocatena pleomorpha gen. nov. sp. nov., an extremely halophilic archaeon of family Halobacteriaceae isolated from saltpan soil.</title>
        <authorList>
            <person name="Pal Y."/>
            <person name="Verma A."/>
            <person name="Krishnamurthi S."/>
            <person name="Kumar P."/>
        </authorList>
    </citation>
    <scope>NUCLEOTIDE SEQUENCE [LARGE SCALE GENOMIC DNA]</scope>
    <source>
        <strain evidence="3 4">JCM 16495</strain>
    </source>
</reference>
<proteinExistence type="predicted"/>
<accession>A0A6B0GQB4</accession>
<dbReference type="OrthoDB" id="226094at2157"/>
<dbReference type="EMBL" id="WSZK01000034">
    <property type="protein sequence ID" value="MWG36261.1"/>
    <property type="molecule type" value="Genomic_DNA"/>
</dbReference>
<feature type="domain" description="Gfo/Idh/MocA-like oxidoreductase N-terminal" evidence="1">
    <location>
        <begin position="18"/>
        <end position="136"/>
    </location>
</feature>
<dbReference type="Pfam" id="PF22725">
    <property type="entry name" value="GFO_IDH_MocA_C3"/>
    <property type="match status" value="1"/>
</dbReference>
<dbReference type="InterPro" id="IPR036291">
    <property type="entry name" value="NAD(P)-bd_dom_sf"/>
</dbReference>
<dbReference type="GO" id="GO:0000166">
    <property type="term" value="F:nucleotide binding"/>
    <property type="evidence" value="ECO:0007669"/>
    <property type="project" value="InterPro"/>
</dbReference>
<dbReference type="InterPro" id="IPR051450">
    <property type="entry name" value="Gfo/Idh/MocA_Oxidoreductases"/>
</dbReference>